<dbReference type="Proteomes" id="UP001254848">
    <property type="component" value="Unassembled WGS sequence"/>
</dbReference>
<comment type="caution">
    <text evidence="2">The sequence shown here is derived from an EMBL/GenBank/DDBJ whole genome shotgun (WGS) entry which is preliminary data.</text>
</comment>
<dbReference type="InterPro" id="IPR050483">
    <property type="entry name" value="CoA-transferase_III_domain"/>
</dbReference>
<dbReference type="InterPro" id="IPR044855">
    <property type="entry name" value="CoA-Trfase_III_dom3_sf"/>
</dbReference>
<keyword evidence="1" id="KW-0808">Transferase</keyword>
<gene>
    <name evidence="2" type="ORF">Q4T40_14720</name>
</gene>
<dbReference type="InterPro" id="IPR023606">
    <property type="entry name" value="CoA-Trfase_III_dom_1_sf"/>
</dbReference>
<evidence type="ECO:0000256" key="1">
    <source>
        <dbReference type="ARBA" id="ARBA00022679"/>
    </source>
</evidence>
<evidence type="ECO:0000313" key="2">
    <source>
        <dbReference type="EMBL" id="MDT8902501.1"/>
    </source>
</evidence>
<organism evidence="2 3">
    <name type="scientific">Anaeroselena agilis</name>
    <dbReference type="NCBI Taxonomy" id="3063788"/>
    <lineage>
        <taxon>Bacteria</taxon>
        <taxon>Bacillati</taxon>
        <taxon>Bacillota</taxon>
        <taxon>Negativicutes</taxon>
        <taxon>Acetonemataceae</taxon>
        <taxon>Anaeroselena</taxon>
    </lineage>
</organism>
<dbReference type="SUPFAM" id="SSF89796">
    <property type="entry name" value="CoA-transferase family III (CaiB/BaiF)"/>
    <property type="match status" value="1"/>
</dbReference>
<keyword evidence="3" id="KW-1185">Reference proteome</keyword>
<reference evidence="2 3" key="1">
    <citation type="submission" date="2023-07" db="EMBL/GenBank/DDBJ databases">
        <title>The novel representative of Negativicutes class, Anaeroselena agilis gen. nov. sp. nov.</title>
        <authorList>
            <person name="Prokofeva M.I."/>
            <person name="Elcheninov A.G."/>
            <person name="Klyukina A."/>
            <person name="Kublanov I.V."/>
            <person name="Frolov E.N."/>
            <person name="Podosokorskaya O.A."/>
        </authorList>
    </citation>
    <scope>NUCLEOTIDE SEQUENCE [LARGE SCALE GENOMIC DNA]</scope>
    <source>
        <strain evidence="2 3">4137-cl</strain>
    </source>
</reference>
<dbReference type="EMBL" id="JAUOZS010000001">
    <property type="protein sequence ID" value="MDT8902501.1"/>
    <property type="molecule type" value="Genomic_DNA"/>
</dbReference>
<proteinExistence type="predicted"/>
<dbReference type="Pfam" id="PF02515">
    <property type="entry name" value="CoA_transf_3"/>
    <property type="match status" value="1"/>
</dbReference>
<dbReference type="Gene3D" id="3.40.50.10540">
    <property type="entry name" value="Crotonobetainyl-coa:carnitine coa-transferase, domain 1"/>
    <property type="match status" value="1"/>
</dbReference>
<dbReference type="Gene3D" id="3.30.1540.10">
    <property type="entry name" value="formyl-coa transferase, domain 3"/>
    <property type="match status" value="1"/>
</dbReference>
<dbReference type="RefSeq" id="WP_413780981.1">
    <property type="nucleotide sequence ID" value="NZ_JAUOZS010000001.1"/>
</dbReference>
<name>A0ABU3P0C2_9FIRM</name>
<dbReference type="PANTHER" id="PTHR48207">
    <property type="entry name" value="SUCCINATE--HYDROXYMETHYLGLUTARATE COA-TRANSFERASE"/>
    <property type="match status" value="1"/>
</dbReference>
<sequence>MTKALAGLKLLDVSRVLTGPYSTMVLADLGADVIKVEVPGRGDDSRLFGPFANGESGYYMTLNRNKRGITLDLRRPEGQAVLKDLARWADVLLENFATGTMAGWGLGYEDLAAVNPRLIYASITGFGQYGPNSGRYAFDAIAQATGGLMSITGAKGGPPTRVGTALGDINAGNFATIGILAALYQRERTGRGQRIDISMQDCIAAILENAVVRYTIDGDIPTRLGSSHANVSPYDVFAASDGHVFIACANEATWRRLCKAMDREDLVTDARFEINAKRAENIDTLTEIINRWSSRFTAGELLAVLETNGVPGAQVLSVDQVVGDPHIRARNMMVAVDHPVAGTITIPGNPVKMSASDDTIERPAPVLGQHTDQVLAELGYSADKIAALKAAKIV</sequence>
<protein>
    <submittedName>
        <fullName evidence="2">CaiB/BaiF CoA-transferase family protein</fullName>
    </submittedName>
</protein>
<dbReference type="InterPro" id="IPR003673">
    <property type="entry name" value="CoA-Trfase_fam_III"/>
</dbReference>
<evidence type="ECO:0000313" key="3">
    <source>
        <dbReference type="Proteomes" id="UP001254848"/>
    </source>
</evidence>
<accession>A0ABU3P0C2</accession>
<dbReference type="PANTHER" id="PTHR48207:SF3">
    <property type="entry name" value="SUCCINATE--HYDROXYMETHYLGLUTARATE COA-TRANSFERASE"/>
    <property type="match status" value="1"/>
</dbReference>